<dbReference type="InterPro" id="IPR043718">
    <property type="entry name" value="DUF5659"/>
</dbReference>
<accession>A0A1F5FPE1</accession>
<feature type="domain" description="DUF5659" evidence="1">
    <location>
        <begin position="6"/>
        <end position="77"/>
    </location>
</feature>
<organism evidence="2 3">
    <name type="scientific">Candidatus Collierbacteria bacterium RIFOXYD1_FULL_40_9</name>
    <dbReference type="NCBI Taxonomy" id="1817731"/>
    <lineage>
        <taxon>Bacteria</taxon>
        <taxon>Candidatus Collieribacteriota</taxon>
    </lineage>
</organism>
<evidence type="ECO:0000313" key="3">
    <source>
        <dbReference type="Proteomes" id="UP000179237"/>
    </source>
</evidence>
<dbReference type="EMBL" id="MFAQ01000043">
    <property type="protein sequence ID" value="OGD81476.1"/>
    <property type="molecule type" value="Genomic_DNA"/>
</dbReference>
<dbReference type="Pfam" id="PF18903">
    <property type="entry name" value="DUF5659"/>
    <property type="match status" value="1"/>
</dbReference>
<gene>
    <name evidence="2" type="ORF">A2572_02500</name>
</gene>
<dbReference type="AlphaFoldDB" id="A0A1F5FPE1"/>
<name>A0A1F5FPE1_9BACT</name>
<evidence type="ECO:0000313" key="2">
    <source>
        <dbReference type="EMBL" id="OGD81476.1"/>
    </source>
</evidence>
<reference evidence="2 3" key="1">
    <citation type="journal article" date="2016" name="Nat. Commun.">
        <title>Thousands of microbial genomes shed light on interconnected biogeochemical processes in an aquifer system.</title>
        <authorList>
            <person name="Anantharaman K."/>
            <person name="Brown C.T."/>
            <person name="Hug L.A."/>
            <person name="Sharon I."/>
            <person name="Castelle C.J."/>
            <person name="Probst A.J."/>
            <person name="Thomas B.C."/>
            <person name="Singh A."/>
            <person name="Wilkins M.J."/>
            <person name="Karaoz U."/>
            <person name="Brodie E.L."/>
            <person name="Williams K.H."/>
            <person name="Hubbard S.S."/>
            <person name="Banfield J.F."/>
        </authorList>
    </citation>
    <scope>NUCLEOTIDE SEQUENCE [LARGE SCALE GENOMIC DNA]</scope>
</reference>
<protein>
    <recommendedName>
        <fullName evidence="1">DUF5659 domain-containing protein</fullName>
    </recommendedName>
</protein>
<comment type="caution">
    <text evidence="2">The sequence shown here is derived from an EMBL/GenBank/DDBJ whole genome shotgun (WGS) entry which is preliminary data.</text>
</comment>
<dbReference type="Proteomes" id="UP000179237">
    <property type="component" value="Unassembled WGS sequence"/>
</dbReference>
<proteinExistence type="predicted"/>
<evidence type="ECO:0000259" key="1">
    <source>
        <dbReference type="Pfam" id="PF18903"/>
    </source>
</evidence>
<sequence>MNTNDEYYETSDLSLATALSLFQRVEKVDNTNPMRVIFCFKKSPELMVSVSSYWSGEVRVDPLAFFNQMKAIKTRIYSKN</sequence>